<evidence type="ECO:0000256" key="4">
    <source>
        <dbReference type="PIRSR" id="PIRSR601461-2"/>
    </source>
</evidence>
<dbReference type="InParanoid" id="A0A136IX30"/>
<evidence type="ECO:0000256" key="1">
    <source>
        <dbReference type="ARBA" id="ARBA00007447"/>
    </source>
</evidence>
<dbReference type="GO" id="GO:0006508">
    <property type="term" value="P:proteolysis"/>
    <property type="evidence" value="ECO:0007669"/>
    <property type="project" value="UniProtKB-KW"/>
</dbReference>
<gene>
    <name evidence="9" type="ORF">Micbo1qcDRAFT_235265</name>
</gene>
<sequence length="772" mass="78931">MLPSLSSAQPSRQGTLSKTLTTLAVAALSLASVSASPAPSVSVFPTVVGTEVLNNNGTANNSSTSSTTTVTQSASLLPIANSTTTGTSSSASATSSSTPPKGVLALPLRHVELGKGLVSGSIARRYFSNEVLSVYSAAYLAQIRFPDASGGESQVVDVLLDTGSFELFVNPVCSKSDVPDLCDSFGRYNASESSKSKALGSSFSIQYGGGSASGEYYKDSISLIPGTTLTEQQFGVANQSEKVWFGIMGLGQGRVNNYIKYPVILDSLKTQGFTESRLFSLELGPQAPASNPIQYSGEIVFGGLDRNKFAGNLRKIPTDPTKVYYSIKLTSLINSPASGVLQPVTRQANAQFPIDIIVDSGTTLTILPRSLVESLAAKFPGAQYDGSGGYTVPCSYREQAGSVTFGFGAFATISVSYRDFIWLSGNTCHLGASWSSSLNLNILGASFLRGAYVVFDQDNAALYMAPYRSCGGGSNLVAVPEGRDAAAGIVGACAPAIVTSSTTTATATSTSVTTTTRAATSATASATVLPIPDSSASRTGGAAPTTTITSTITRPVTYTITSCAAQRTGCTVGQVATRTAIFVTEICLAHQGNGVFVEIRPTRTAAVAATAAPLTITVHPGTLAAATATATCTSDMDTTVTVLPVTLAVAGASSSCTTGKNIAPLSVADFTYNAASSSSSSCRPSRTAHHGNHATASIRPVINAAANATVNNFAYTHSAADSTVTAAVIPLVSAAGSRRGVPAREDSAAGVFGNVDVKLAAGVLVAILGAWL</sequence>
<feature type="signal peptide" evidence="7">
    <location>
        <begin position="1"/>
        <end position="35"/>
    </location>
</feature>
<organism evidence="9 10">
    <name type="scientific">Microdochium bolleyi</name>
    <dbReference type="NCBI Taxonomy" id="196109"/>
    <lineage>
        <taxon>Eukaryota</taxon>
        <taxon>Fungi</taxon>
        <taxon>Dikarya</taxon>
        <taxon>Ascomycota</taxon>
        <taxon>Pezizomycotina</taxon>
        <taxon>Sordariomycetes</taxon>
        <taxon>Xylariomycetidae</taxon>
        <taxon>Xylariales</taxon>
        <taxon>Microdochiaceae</taxon>
        <taxon>Microdochium</taxon>
    </lineage>
</organism>
<dbReference type="GO" id="GO:0004190">
    <property type="term" value="F:aspartic-type endopeptidase activity"/>
    <property type="evidence" value="ECO:0007669"/>
    <property type="project" value="UniProtKB-KW"/>
</dbReference>
<evidence type="ECO:0000313" key="10">
    <source>
        <dbReference type="Proteomes" id="UP000070501"/>
    </source>
</evidence>
<dbReference type="PANTHER" id="PTHR47966:SF65">
    <property type="entry name" value="ASPARTIC-TYPE ENDOPEPTIDASE"/>
    <property type="match status" value="1"/>
</dbReference>
<comment type="similarity">
    <text evidence="1 5">Belongs to the peptidase A1 family.</text>
</comment>
<keyword evidence="2 5" id="KW-0064">Aspartyl protease</keyword>
<evidence type="ECO:0000256" key="3">
    <source>
        <dbReference type="PIRSR" id="PIRSR601461-1"/>
    </source>
</evidence>
<feature type="disulfide bond" evidence="4">
    <location>
        <begin position="394"/>
        <end position="428"/>
    </location>
</feature>
<dbReference type="SUPFAM" id="SSF50630">
    <property type="entry name" value="Acid proteases"/>
    <property type="match status" value="1"/>
</dbReference>
<keyword evidence="10" id="KW-1185">Reference proteome</keyword>
<protein>
    <submittedName>
        <fullName evidence="9">Aspartic peptidase domain-containing protein</fullName>
    </submittedName>
</protein>
<dbReference type="STRING" id="196109.A0A136IX30"/>
<keyword evidence="4" id="KW-1015">Disulfide bond</keyword>
<evidence type="ECO:0000256" key="6">
    <source>
        <dbReference type="SAM" id="MobiDB-lite"/>
    </source>
</evidence>
<dbReference type="Pfam" id="PF00026">
    <property type="entry name" value="Asp"/>
    <property type="match status" value="1"/>
</dbReference>
<dbReference type="InterPro" id="IPR001461">
    <property type="entry name" value="Aspartic_peptidase_A1"/>
</dbReference>
<name>A0A136IX30_9PEZI</name>
<dbReference type="InterPro" id="IPR001969">
    <property type="entry name" value="Aspartic_peptidase_AS"/>
</dbReference>
<accession>A0A136IX30</accession>
<dbReference type="PRINTS" id="PR00792">
    <property type="entry name" value="PEPSIN"/>
</dbReference>
<evidence type="ECO:0000256" key="2">
    <source>
        <dbReference type="ARBA" id="ARBA00022750"/>
    </source>
</evidence>
<feature type="domain" description="Peptidase A1" evidence="8">
    <location>
        <begin position="139"/>
        <end position="465"/>
    </location>
</feature>
<evidence type="ECO:0000256" key="5">
    <source>
        <dbReference type="RuleBase" id="RU000454"/>
    </source>
</evidence>
<dbReference type="PROSITE" id="PS51767">
    <property type="entry name" value="PEPTIDASE_A1"/>
    <property type="match status" value="1"/>
</dbReference>
<feature type="chain" id="PRO_5007293223" evidence="7">
    <location>
        <begin position="36"/>
        <end position="772"/>
    </location>
</feature>
<proteinExistence type="inferred from homology"/>
<evidence type="ECO:0000259" key="8">
    <source>
        <dbReference type="PROSITE" id="PS51767"/>
    </source>
</evidence>
<dbReference type="EMBL" id="KQ964255">
    <property type="protein sequence ID" value="KXJ89458.1"/>
    <property type="molecule type" value="Genomic_DNA"/>
</dbReference>
<dbReference type="Gene3D" id="2.40.70.10">
    <property type="entry name" value="Acid Proteases"/>
    <property type="match status" value="2"/>
</dbReference>
<feature type="compositionally biased region" description="Low complexity" evidence="6">
    <location>
        <begin position="82"/>
        <end position="98"/>
    </location>
</feature>
<feature type="active site" evidence="3">
    <location>
        <position position="161"/>
    </location>
</feature>
<keyword evidence="5" id="KW-0645">Protease</keyword>
<evidence type="ECO:0000256" key="7">
    <source>
        <dbReference type="SAM" id="SignalP"/>
    </source>
</evidence>
<dbReference type="AlphaFoldDB" id="A0A136IX30"/>
<dbReference type="InterPro" id="IPR033121">
    <property type="entry name" value="PEPTIDASE_A1"/>
</dbReference>
<evidence type="ECO:0000313" key="9">
    <source>
        <dbReference type="EMBL" id="KXJ89458.1"/>
    </source>
</evidence>
<keyword evidence="5" id="KW-0378">Hydrolase</keyword>
<dbReference type="InterPro" id="IPR021109">
    <property type="entry name" value="Peptidase_aspartic_dom_sf"/>
</dbReference>
<dbReference type="PROSITE" id="PS00141">
    <property type="entry name" value="ASP_PROTEASE"/>
    <property type="match status" value="1"/>
</dbReference>
<dbReference type="InterPro" id="IPR034164">
    <property type="entry name" value="Pepsin-like_dom"/>
</dbReference>
<dbReference type="OrthoDB" id="771136at2759"/>
<reference evidence="10" key="1">
    <citation type="submission" date="2016-02" db="EMBL/GenBank/DDBJ databases">
        <title>Draft genome sequence of Microdochium bolleyi, a fungal endophyte of beachgrass.</title>
        <authorList>
            <consortium name="DOE Joint Genome Institute"/>
            <person name="David A.S."/>
            <person name="May G."/>
            <person name="Haridas S."/>
            <person name="Lim J."/>
            <person name="Wang M."/>
            <person name="Labutti K."/>
            <person name="Lipzen A."/>
            <person name="Barry K."/>
            <person name="Grigoriev I.V."/>
        </authorList>
    </citation>
    <scope>NUCLEOTIDE SEQUENCE [LARGE SCALE GENOMIC DNA]</scope>
    <source>
        <strain evidence="10">J235TASD1</strain>
    </source>
</reference>
<dbReference type="CDD" id="cd05471">
    <property type="entry name" value="pepsin_like"/>
    <property type="match status" value="1"/>
</dbReference>
<feature type="region of interest" description="Disordered" evidence="6">
    <location>
        <begin position="81"/>
        <end position="100"/>
    </location>
</feature>
<keyword evidence="7" id="KW-0732">Signal</keyword>
<feature type="active site" evidence="3">
    <location>
        <position position="359"/>
    </location>
</feature>
<dbReference type="Proteomes" id="UP000070501">
    <property type="component" value="Unassembled WGS sequence"/>
</dbReference>
<dbReference type="PANTHER" id="PTHR47966">
    <property type="entry name" value="BETA-SITE APP-CLEAVING ENZYME, ISOFORM A-RELATED"/>
    <property type="match status" value="1"/>
</dbReference>